<evidence type="ECO:0000313" key="3">
    <source>
        <dbReference type="EMBL" id="MEJ8811526.1"/>
    </source>
</evidence>
<gene>
    <name evidence="3" type="ORF">WKW77_10655</name>
</gene>
<evidence type="ECO:0000313" key="4">
    <source>
        <dbReference type="Proteomes" id="UP001365846"/>
    </source>
</evidence>
<dbReference type="InterPro" id="IPR036514">
    <property type="entry name" value="SGNH_hydro_sf"/>
</dbReference>
<dbReference type="CDD" id="cd01830">
    <property type="entry name" value="XynE_like"/>
    <property type="match status" value="1"/>
</dbReference>
<dbReference type="InterPro" id="IPR053140">
    <property type="entry name" value="GDSL_Rv0518-like"/>
</dbReference>
<reference evidence="3 4" key="1">
    <citation type="submission" date="2024-03" db="EMBL/GenBank/DDBJ databases">
        <title>Novel species of the genus Variovorax.</title>
        <authorList>
            <person name="Liu Q."/>
            <person name="Xin Y.-H."/>
        </authorList>
    </citation>
    <scope>NUCLEOTIDE SEQUENCE [LARGE SCALE GENOMIC DNA]</scope>
    <source>
        <strain evidence="3 4">KACC 18899</strain>
    </source>
</reference>
<sequence>MNVFRRFVGLLLLGLLLFPPQVQAQPRAPRAGTHWIASWAAAPQDWALVPPWAKADRSARAELADQTLRLQLQPTLGGQQARIRFSNRFGKAPLHIASASVALGTGGASASPSTLRSLRFGGRAGITIAPGAEAWSDAVRLAVDPARTLMVSFRVDAAVPFATVHTLAPGSTWTTTGDRVRQPAWPDATRSTWNHIVTGLDVARSTPARVVVAFGDSITEGAGVEDAAAHYPERLASRLRGQPRTAGLHAVLNTGISGNRLLADGIGPRAIDRFGRDVLAQSGVSHVIILIGINDIGMSMPTGGSPPAPGPPSAEQLEAGLQQLVAEARAKGVKVLLGTLLPFQGAPYWSAEKELRRQTLNRWIRGRLDVDAVVDFDAALRDPANPLRLKPEYDSGDHLHPGKVGQAAMADSIDLRALQE</sequence>
<dbReference type="PANTHER" id="PTHR43784:SF2">
    <property type="entry name" value="GDSL-LIKE LIPASE_ACYLHYDROLASE, PUTATIVE (AFU_ORTHOLOGUE AFUA_2G00820)-RELATED"/>
    <property type="match status" value="1"/>
</dbReference>
<dbReference type="GO" id="GO:0016787">
    <property type="term" value="F:hydrolase activity"/>
    <property type="evidence" value="ECO:0007669"/>
    <property type="project" value="UniProtKB-KW"/>
</dbReference>
<feature type="signal peptide" evidence="1">
    <location>
        <begin position="1"/>
        <end position="24"/>
    </location>
</feature>
<keyword evidence="1" id="KW-0732">Signal</keyword>
<dbReference type="Proteomes" id="UP001365846">
    <property type="component" value="Unassembled WGS sequence"/>
</dbReference>
<dbReference type="InterPro" id="IPR013830">
    <property type="entry name" value="SGNH_hydro"/>
</dbReference>
<keyword evidence="4" id="KW-1185">Reference proteome</keyword>
<dbReference type="EMBL" id="JBBKZU010000004">
    <property type="protein sequence ID" value="MEJ8811526.1"/>
    <property type="molecule type" value="Genomic_DNA"/>
</dbReference>
<protein>
    <submittedName>
        <fullName evidence="3">SGNH/GDSL hydrolase family protein</fullName>
    </submittedName>
</protein>
<accession>A0ABU8VDG1</accession>
<dbReference type="Gene3D" id="3.40.50.1110">
    <property type="entry name" value="SGNH hydrolase"/>
    <property type="match status" value="1"/>
</dbReference>
<feature type="domain" description="SGNH hydrolase-type esterase" evidence="2">
    <location>
        <begin position="213"/>
        <end position="408"/>
    </location>
</feature>
<name>A0ABU8VDG1_9BURK</name>
<dbReference type="PANTHER" id="PTHR43784">
    <property type="entry name" value="GDSL-LIKE LIPASE/ACYLHYDROLASE, PUTATIVE (AFU_ORTHOLOGUE AFUA_2G00820)-RELATED"/>
    <property type="match status" value="1"/>
</dbReference>
<organism evidence="3 4">
    <name type="scientific">Variovorax ureilyticus</name>
    <dbReference type="NCBI Taxonomy" id="1836198"/>
    <lineage>
        <taxon>Bacteria</taxon>
        <taxon>Pseudomonadati</taxon>
        <taxon>Pseudomonadota</taxon>
        <taxon>Betaproteobacteria</taxon>
        <taxon>Burkholderiales</taxon>
        <taxon>Comamonadaceae</taxon>
        <taxon>Variovorax</taxon>
    </lineage>
</organism>
<evidence type="ECO:0000256" key="1">
    <source>
        <dbReference type="SAM" id="SignalP"/>
    </source>
</evidence>
<proteinExistence type="predicted"/>
<evidence type="ECO:0000259" key="2">
    <source>
        <dbReference type="Pfam" id="PF13472"/>
    </source>
</evidence>
<dbReference type="SUPFAM" id="SSF52266">
    <property type="entry name" value="SGNH hydrolase"/>
    <property type="match status" value="1"/>
</dbReference>
<comment type="caution">
    <text evidence="3">The sequence shown here is derived from an EMBL/GenBank/DDBJ whole genome shotgun (WGS) entry which is preliminary data.</text>
</comment>
<dbReference type="RefSeq" id="WP_340356817.1">
    <property type="nucleotide sequence ID" value="NZ_JBBKZU010000004.1"/>
</dbReference>
<keyword evidence="3" id="KW-0378">Hydrolase</keyword>
<dbReference type="Pfam" id="PF13472">
    <property type="entry name" value="Lipase_GDSL_2"/>
    <property type="match status" value="1"/>
</dbReference>
<feature type="chain" id="PRO_5045176984" evidence="1">
    <location>
        <begin position="25"/>
        <end position="420"/>
    </location>
</feature>